<accession>A0A5D0QZN8</accession>
<gene>
    <name evidence="1" type="ORF">ES675_00685</name>
</gene>
<dbReference type="PANTHER" id="PTHR36439:SF1">
    <property type="entry name" value="DUF1697 DOMAIN-CONTAINING PROTEIN"/>
    <property type="match status" value="1"/>
</dbReference>
<dbReference type="SUPFAM" id="SSF160379">
    <property type="entry name" value="SP0830-like"/>
    <property type="match status" value="1"/>
</dbReference>
<dbReference type="InterPro" id="IPR012545">
    <property type="entry name" value="DUF1697"/>
</dbReference>
<protein>
    <submittedName>
        <fullName evidence="1">DUF1697 domain-containing protein</fullName>
    </submittedName>
</protein>
<reference evidence="1 2" key="1">
    <citation type="submission" date="2019-08" db="EMBL/GenBank/DDBJ databases">
        <title>Genomes of Antarctic Bizionia species.</title>
        <authorList>
            <person name="Bowman J.P."/>
        </authorList>
    </citation>
    <scope>NUCLEOTIDE SEQUENCE [LARGE SCALE GENOMIC DNA]</scope>
    <source>
        <strain evidence="1 2">APA-1</strain>
    </source>
</reference>
<dbReference type="OrthoDB" id="9806494at2"/>
<dbReference type="AlphaFoldDB" id="A0A5D0QZN8"/>
<evidence type="ECO:0000313" key="2">
    <source>
        <dbReference type="Proteomes" id="UP000324358"/>
    </source>
</evidence>
<evidence type="ECO:0000313" key="1">
    <source>
        <dbReference type="EMBL" id="TYB74687.1"/>
    </source>
</evidence>
<dbReference type="PANTHER" id="PTHR36439">
    <property type="entry name" value="BLL4334 PROTEIN"/>
    <property type="match status" value="1"/>
</dbReference>
<sequence length="176" mass="20013">MTTFVLLLKGINVGGHKKIPMADLRDLLTKSGFKNVKTYIQSGNVILQSTNKDIAKIESDITAAILKQFGFEVSVLVKTRHDLERIFNSSPFSEEKKKASYFIMLHKTPDADLVREASEKVYKGEEYEIINDCIYFFCEKGFGQAKFSANFFERKLNTFATARNYNTMLKLLSLSA</sequence>
<dbReference type="PIRSF" id="PIRSF008502">
    <property type="entry name" value="UCP008502"/>
    <property type="match status" value="1"/>
</dbReference>
<dbReference type="Proteomes" id="UP000324358">
    <property type="component" value="Unassembled WGS sequence"/>
</dbReference>
<comment type="caution">
    <text evidence="1">The sequence shown here is derived from an EMBL/GenBank/DDBJ whole genome shotgun (WGS) entry which is preliminary data.</text>
</comment>
<dbReference type="Pfam" id="PF08002">
    <property type="entry name" value="DUF1697"/>
    <property type="match status" value="1"/>
</dbReference>
<dbReference type="Gene3D" id="3.30.70.1280">
    <property type="entry name" value="SP0830-like domains"/>
    <property type="match status" value="1"/>
</dbReference>
<proteinExistence type="predicted"/>
<dbReference type="RefSeq" id="WP_066250458.1">
    <property type="nucleotide sequence ID" value="NZ_VSKL01000001.1"/>
</dbReference>
<name>A0A5D0QZN8_9FLAO</name>
<keyword evidence="2" id="KW-1185">Reference proteome</keyword>
<organism evidence="1 2">
    <name type="scientific">Bizionia algoritergicola</name>
    <dbReference type="NCBI Taxonomy" id="291187"/>
    <lineage>
        <taxon>Bacteria</taxon>
        <taxon>Pseudomonadati</taxon>
        <taxon>Bacteroidota</taxon>
        <taxon>Flavobacteriia</taxon>
        <taxon>Flavobacteriales</taxon>
        <taxon>Flavobacteriaceae</taxon>
        <taxon>Bizionia</taxon>
    </lineage>
</organism>
<dbReference type="EMBL" id="VSKL01000001">
    <property type="protein sequence ID" value="TYB74687.1"/>
    <property type="molecule type" value="Genomic_DNA"/>
</dbReference>